<evidence type="ECO:0000313" key="2">
    <source>
        <dbReference type="EMBL" id="VDM74061.1"/>
    </source>
</evidence>
<keyword evidence="1" id="KW-1133">Transmembrane helix</keyword>
<feature type="transmembrane region" description="Helical" evidence="1">
    <location>
        <begin position="20"/>
        <end position="38"/>
    </location>
</feature>
<proteinExistence type="predicted"/>
<dbReference type="Proteomes" id="UP000270094">
    <property type="component" value="Unassembled WGS sequence"/>
</dbReference>
<name>A0A3P7ILX4_STRVU</name>
<accession>A0A3P7ILX4</accession>
<feature type="transmembrane region" description="Helical" evidence="1">
    <location>
        <begin position="58"/>
        <end position="80"/>
    </location>
</feature>
<keyword evidence="1" id="KW-0812">Transmembrane</keyword>
<reference evidence="2 3" key="1">
    <citation type="submission" date="2018-11" db="EMBL/GenBank/DDBJ databases">
        <authorList>
            <consortium name="Pathogen Informatics"/>
        </authorList>
    </citation>
    <scope>NUCLEOTIDE SEQUENCE [LARGE SCALE GENOMIC DNA]</scope>
</reference>
<sequence>MFAPETTQMALELWAAMGYWANNVIFIFAGFCVGTEMLTPSDDHSNYLEVNYEDLSIVVEGMLLAPILLFARIAAVYLFYKVGAF</sequence>
<evidence type="ECO:0000256" key="1">
    <source>
        <dbReference type="SAM" id="Phobius"/>
    </source>
</evidence>
<gene>
    <name evidence="2" type="ORF">SVUK_LOCUS9059</name>
</gene>
<keyword evidence="1" id="KW-0472">Membrane</keyword>
<protein>
    <submittedName>
        <fullName evidence="2">Uncharacterized protein</fullName>
    </submittedName>
</protein>
<dbReference type="EMBL" id="UYYB01033945">
    <property type="protein sequence ID" value="VDM74061.1"/>
    <property type="molecule type" value="Genomic_DNA"/>
</dbReference>
<organism evidence="2 3">
    <name type="scientific">Strongylus vulgaris</name>
    <name type="common">Blood worm</name>
    <dbReference type="NCBI Taxonomy" id="40348"/>
    <lineage>
        <taxon>Eukaryota</taxon>
        <taxon>Metazoa</taxon>
        <taxon>Ecdysozoa</taxon>
        <taxon>Nematoda</taxon>
        <taxon>Chromadorea</taxon>
        <taxon>Rhabditida</taxon>
        <taxon>Rhabditina</taxon>
        <taxon>Rhabditomorpha</taxon>
        <taxon>Strongyloidea</taxon>
        <taxon>Strongylidae</taxon>
        <taxon>Strongylus</taxon>
    </lineage>
</organism>
<evidence type="ECO:0000313" key="3">
    <source>
        <dbReference type="Proteomes" id="UP000270094"/>
    </source>
</evidence>
<dbReference type="AlphaFoldDB" id="A0A3P7ILX4"/>
<keyword evidence="3" id="KW-1185">Reference proteome</keyword>